<dbReference type="Proteomes" id="UP001454036">
    <property type="component" value="Unassembled WGS sequence"/>
</dbReference>
<keyword evidence="2" id="KW-1185">Reference proteome</keyword>
<protein>
    <submittedName>
        <fullName evidence="1">Uncharacterized protein</fullName>
    </submittedName>
</protein>
<name>A0AAV3NYI5_LITER</name>
<gene>
    <name evidence="1" type="ORF">LIER_04850</name>
</gene>
<evidence type="ECO:0000313" key="2">
    <source>
        <dbReference type="Proteomes" id="UP001454036"/>
    </source>
</evidence>
<comment type="caution">
    <text evidence="1">The sequence shown here is derived from an EMBL/GenBank/DDBJ whole genome shotgun (WGS) entry which is preliminary data.</text>
</comment>
<dbReference type="AlphaFoldDB" id="A0AAV3NYI5"/>
<evidence type="ECO:0000313" key="1">
    <source>
        <dbReference type="EMBL" id="GAA0144390.1"/>
    </source>
</evidence>
<reference evidence="1 2" key="1">
    <citation type="submission" date="2024-01" db="EMBL/GenBank/DDBJ databases">
        <title>The complete chloroplast genome sequence of Lithospermum erythrorhizon: insights into the phylogenetic relationship among Boraginaceae species and the maternal lineages of purple gromwells.</title>
        <authorList>
            <person name="Okada T."/>
            <person name="Watanabe K."/>
        </authorList>
    </citation>
    <scope>NUCLEOTIDE SEQUENCE [LARGE SCALE GENOMIC DNA]</scope>
</reference>
<accession>A0AAV3NYI5</accession>
<proteinExistence type="predicted"/>
<sequence length="81" mass="9503">MKKLKGRLKELNCREYSNISTRVVEKHHEIVAIPTEVLNGDLDVAVLKKSRQLKKEYADLSHAERNLFKSKSRVKWAKRWG</sequence>
<organism evidence="1 2">
    <name type="scientific">Lithospermum erythrorhizon</name>
    <name type="common">Purple gromwell</name>
    <name type="synonym">Lithospermum officinale var. erythrorhizon</name>
    <dbReference type="NCBI Taxonomy" id="34254"/>
    <lineage>
        <taxon>Eukaryota</taxon>
        <taxon>Viridiplantae</taxon>
        <taxon>Streptophyta</taxon>
        <taxon>Embryophyta</taxon>
        <taxon>Tracheophyta</taxon>
        <taxon>Spermatophyta</taxon>
        <taxon>Magnoliopsida</taxon>
        <taxon>eudicotyledons</taxon>
        <taxon>Gunneridae</taxon>
        <taxon>Pentapetalae</taxon>
        <taxon>asterids</taxon>
        <taxon>lamiids</taxon>
        <taxon>Boraginales</taxon>
        <taxon>Boraginaceae</taxon>
        <taxon>Boraginoideae</taxon>
        <taxon>Lithospermeae</taxon>
        <taxon>Lithospermum</taxon>
    </lineage>
</organism>
<dbReference type="EMBL" id="BAABME010000640">
    <property type="protein sequence ID" value="GAA0144390.1"/>
    <property type="molecule type" value="Genomic_DNA"/>
</dbReference>